<evidence type="ECO:0000313" key="2">
    <source>
        <dbReference type="Proteomes" id="UP000005546"/>
    </source>
</evidence>
<protein>
    <submittedName>
        <fullName evidence="1">Uncharacterized protein</fullName>
    </submittedName>
</protein>
<sequence>MHHDDSLFFKFIFSWIAKLRNKSGKQVPYRVNFNIPKHEI</sequence>
<dbReference type="AlphaFoldDB" id="F3QUF8"/>
<evidence type="ECO:0000313" key="1">
    <source>
        <dbReference type="EMBL" id="EGG53972.1"/>
    </source>
</evidence>
<name>F3QUF8_9BACT</name>
<comment type="caution">
    <text evidence="1">The sequence shown here is derived from an EMBL/GenBank/DDBJ whole genome shotgun (WGS) entry which is preliminary data.</text>
</comment>
<dbReference type="STRING" id="762982.HMPREF9442_01828"/>
<dbReference type="EMBL" id="AFBR01000049">
    <property type="protein sequence ID" value="EGG53972.1"/>
    <property type="molecule type" value="Genomic_DNA"/>
</dbReference>
<dbReference type="HOGENOM" id="CLU_3293804_0_0_10"/>
<reference evidence="1 2" key="1">
    <citation type="submission" date="2011-02" db="EMBL/GenBank/DDBJ databases">
        <authorList>
            <person name="Weinstock G."/>
            <person name="Sodergren E."/>
            <person name="Clifton S."/>
            <person name="Fulton L."/>
            <person name="Fulton B."/>
            <person name="Courtney L."/>
            <person name="Fronick C."/>
            <person name="Harrison M."/>
            <person name="Strong C."/>
            <person name="Farmer C."/>
            <person name="Delahaunty K."/>
            <person name="Markovic C."/>
            <person name="Hall O."/>
            <person name="Minx P."/>
            <person name="Tomlinson C."/>
            <person name="Mitreva M."/>
            <person name="Hou S."/>
            <person name="Chen J."/>
            <person name="Wollam A."/>
            <person name="Pepin K.H."/>
            <person name="Johnson M."/>
            <person name="Bhonagiri V."/>
            <person name="Zhang X."/>
            <person name="Suruliraj S."/>
            <person name="Warren W."/>
            <person name="Chinwalla A."/>
            <person name="Mardis E.R."/>
            <person name="Wilson R.K."/>
        </authorList>
    </citation>
    <scope>NUCLEOTIDE SEQUENCE [LARGE SCALE GENOMIC DNA]</scope>
    <source>
        <strain evidence="1 2">YIT 11841</strain>
    </source>
</reference>
<keyword evidence="2" id="KW-1185">Reference proteome</keyword>
<dbReference type="Proteomes" id="UP000005546">
    <property type="component" value="Unassembled WGS sequence"/>
</dbReference>
<accession>F3QUF8</accession>
<organism evidence="1 2">
    <name type="scientific">Paraprevotella xylaniphila YIT 11841</name>
    <dbReference type="NCBI Taxonomy" id="762982"/>
    <lineage>
        <taxon>Bacteria</taxon>
        <taxon>Pseudomonadati</taxon>
        <taxon>Bacteroidota</taxon>
        <taxon>Bacteroidia</taxon>
        <taxon>Bacteroidales</taxon>
        <taxon>Prevotellaceae</taxon>
        <taxon>Paraprevotella</taxon>
    </lineage>
</organism>
<gene>
    <name evidence="1" type="ORF">HMPREF9442_01828</name>
</gene>
<proteinExistence type="predicted"/>